<evidence type="ECO:0000313" key="1">
    <source>
        <dbReference type="EMBL" id="KKM97493.1"/>
    </source>
</evidence>
<comment type="caution">
    <text evidence="1">The sequence shown here is derived from an EMBL/GenBank/DDBJ whole genome shotgun (WGS) entry which is preliminary data.</text>
</comment>
<proteinExistence type="predicted"/>
<sequence length="121" mass="14553">MKKYQIIVSYETGNSFGKHDEEDTIELIWDNLDVAKENLRRIKEHYKWYKSKHRDSWRRKKEDDVPMPEWLPGKWGYDGCLILKTDDGNDYQFGAQWCGYFETLHGARIEILKDNDMSFNI</sequence>
<protein>
    <submittedName>
        <fullName evidence="1">Uncharacterized protein</fullName>
    </submittedName>
</protein>
<name>A0A0F9LVQ0_9ZZZZ</name>
<reference evidence="1" key="1">
    <citation type="journal article" date="2015" name="Nature">
        <title>Complex archaea that bridge the gap between prokaryotes and eukaryotes.</title>
        <authorList>
            <person name="Spang A."/>
            <person name="Saw J.H."/>
            <person name="Jorgensen S.L."/>
            <person name="Zaremba-Niedzwiedzka K."/>
            <person name="Martijn J."/>
            <person name="Lind A.E."/>
            <person name="van Eijk R."/>
            <person name="Schleper C."/>
            <person name="Guy L."/>
            <person name="Ettema T.J."/>
        </authorList>
    </citation>
    <scope>NUCLEOTIDE SEQUENCE</scope>
</reference>
<accession>A0A0F9LVQ0</accession>
<gene>
    <name evidence="1" type="ORF">LCGC14_1167440</name>
</gene>
<dbReference type="EMBL" id="LAZR01005742">
    <property type="protein sequence ID" value="KKM97493.1"/>
    <property type="molecule type" value="Genomic_DNA"/>
</dbReference>
<dbReference type="AlphaFoldDB" id="A0A0F9LVQ0"/>
<organism evidence="1">
    <name type="scientific">marine sediment metagenome</name>
    <dbReference type="NCBI Taxonomy" id="412755"/>
    <lineage>
        <taxon>unclassified sequences</taxon>
        <taxon>metagenomes</taxon>
        <taxon>ecological metagenomes</taxon>
    </lineage>
</organism>